<accession>A0A1I0AWR0</accession>
<evidence type="ECO:0000259" key="8">
    <source>
        <dbReference type="SMART" id="SM01221"/>
    </source>
</evidence>
<keyword evidence="6" id="KW-0369">Histidine metabolism</keyword>
<dbReference type="GO" id="GO:0030409">
    <property type="term" value="F:glutamate formimidoyltransferase activity"/>
    <property type="evidence" value="ECO:0007669"/>
    <property type="project" value="UniProtKB-EC"/>
</dbReference>
<dbReference type="SUPFAM" id="SSF55116">
    <property type="entry name" value="Formiminotransferase domain of formiminotransferase-cyclodeaminase"/>
    <property type="match status" value="2"/>
</dbReference>
<comment type="pathway">
    <text evidence="2">Amino-acid degradation; L-histidine degradation into L-glutamate; L-glutamate from N-formimidoyl-L-glutamate (transferase route): step 1/1.</text>
</comment>
<gene>
    <name evidence="10" type="ORF">SAMN03080614_10287</name>
</gene>
<dbReference type="GO" id="GO:0005542">
    <property type="term" value="F:folic acid binding"/>
    <property type="evidence" value="ECO:0007669"/>
    <property type="project" value="UniProtKB-KW"/>
</dbReference>
<sequence length="298" mass="32925">MSIVQCVPNFSEGRNQEVIQKIVEGIQSVPGVRVLDYSSDKDHNRSVVTLVGSKEVIVDGVFAGIKVATELIDMTKHQGEHPRMGATDVVPFIPIKDVTMDECIELANKLGKRIGDELGIPVYLYEKAATGSHRTNLANVRKGEYEGLAKKMEDPKWYPDYGPKEFNPKSGATAVGARMPLVAFNVNLNTSDLTIAEKIAKNVRLSGGGLHSVKAMGVELKERGIVQVSMNMVDYKKTPLYRAVELIKIEAQRYGVSVVGSEIIGLVPMDALVESVEYYLGLENFRKDQILENRLYQV</sequence>
<evidence type="ECO:0000256" key="4">
    <source>
        <dbReference type="ARBA" id="ARBA00022490"/>
    </source>
</evidence>
<dbReference type="EC" id="2.1.2.5" evidence="3"/>
<evidence type="ECO:0000256" key="7">
    <source>
        <dbReference type="ARBA" id="ARBA00022954"/>
    </source>
</evidence>
<dbReference type="Gene3D" id="3.30.70.670">
    <property type="entry name" value="Formiminotransferase, C-terminal subdomain"/>
    <property type="match status" value="1"/>
</dbReference>
<feature type="domain" description="Formiminotransferase N-terminal subdomain" evidence="9">
    <location>
        <begin position="2"/>
        <end position="179"/>
    </location>
</feature>
<feature type="domain" description="Formiminotransferase C-terminal subdomain" evidence="8">
    <location>
        <begin position="180"/>
        <end position="294"/>
    </location>
</feature>
<evidence type="ECO:0000259" key="9">
    <source>
        <dbReference type="SMART" id="SM01222"/>
    </source>
</evidence>
<dbReference type="Gene3D" id="3.30.990.10">
    <property type="entry name" value="Formiminotransferase, N-terminal subdomain"/>
    <property type="match status" value="1"/>
</dbReference>
<evidence type="ECO:0000313" key="10">
    <source>
        <dbReference type="EMBL" id="SES98826.1"/>
    </source>
</evidence>
<dbReference type="GO" id="GO:0005737">
    <property type="term" value="C:cytoplasm"/>
    <property type="evidence" value="ECO:0007669"/>
    <property type="project" value="UniProtKB-SubCell"/>
</dbReference>
<evidence type="ECO:0000256" key="1">
    <source>
        <dbReference type="ARBA" id="ARBA00004496"/>
    </source>
</evidence>
<dbReference type="GO" id="GO:0019556">
    <property type="term" value="P:L-histidine catabolic process to glutamate and formamide"/>
    <property type="evidence" value="ECO:0007669"/>
    <property type="project" value="UniProtKB-UniPathway"/>
</dbReference>
<dbReference type="RefSeq" id="WP_091350856.1">
    <property type="nucleotide sequence ID" value="NZ_FOIF01000028.1"/>
</dbReference>
<keyword evidence="4" id="KW-0963">Cytoplasm</keyword>
<dbReference type="PANTHER" id="PTHR12234">
    <property type="entry name" value="FORMIMINOTRANSFERASE-CYCLODEAMINASE"/>
    <property type="match status" value="1"/>
</dbReference>
<dbReference type="InterPro" id="IPR004227">
    <property type="entry name" value="Formiminotransferase_cat"/>
</dbReference>
<dbReference type="EMBL" id="FOIF01000028">
    <property type="protein sequence ID" value="SES98826.1"/>
    <property type="molecule type" value="Genomic_DNA"/>
</dbReference>
<evidence type="ECO:0000256" key="5">
    <source>
        <dbReference type="ARBA" id="ARBA00022679"/>
    </source>
</evidence>
<dbReference type="SMART" id="SM01221">
    <property type="entry name" value="FTCD"/>
    <property type="match status" value="1"/>
</dbReference>
<evidence type="ECO:0000256" key="2">
    <source>
        <dbReference type="ARBA" id="ARBA00005082"/>
    </source>
</evidence>
<keyword evidence="11" id="KW-1185">Reference proteome</keyword>
<dbReference type="UniPathway" id="UPA00379">
    <property type="reaction ID" value="UER00555"/>
</dbReference>
<dbReference type="InterPro" id="IPR037070">
    <property type="entry name" value="Formiminotransferase_C_sf"/>
</dbReference>
<dbReference type="NCBIfam" id="TIGR02024">
    <property type="entry name" value="FtcD"/>
    <property type="match status" value="1"/>
</dbReference>
<name>A0A1I0AWR0_9FIRM</name>
<dbReference type="Pfam" id="PF02971">
    <property type="entry name" value="FTCD"/>
    <property type="match status" value="1"/>
</dbReference>
<dbReference type="SMART" id="SM01222">
    <property type="entry name" value="FTCD_N"/>
    <property type="match status" value="1"/>
</dbReference>
<dbReference type="Pfam" id="PF07837">
    <property type="entry name" value="FTCD_N"/>
    <property type="match status" value="1"/>
</dbReference>
<dbReference type="OrthoDB" id="9773217at2"/>
<organism evidence="10 11">
    <name type="scientific">Anaerobranca gottschalkii DSM 13577</name>
    <dbReference type="NCBI Taxonomy" id="1120990"/>
    <lineage>
        <taxon>Bacteria</taxon>
        <taxon>Bacillati</taxon>
        <taxon>Bacillota</taxon>
        <taxon>Clostridia</taxon>
        <taxon>Eubacteriales</taxon>
        <taxon>Proteinivoracaceae</taxon>
        <taxon>Anaerobranca</taxon>
    </lineage>
</organism>
<evidence type="ECO:0000256" key="6">
    <source>
        <dbReference type="ARBA" id="ARBA00022808"/>
    </source>
</evidence>
<reference evidence="11" key="1">
    <citation type="submission" date="2016-10" db="EMBL/GenBank/DDBJ databases">
        <authorList>
            <person name="Varghese N."/>
            <person name="Submissions S."/>
        </authorList>
    </citation>
    <scope>NUCLEOTIDE SEQUENCE [LARGE SCALE GENOMIC DNA]</scope>
    <source>
        <strain evidence="11">DSM 13577</strain>
    </source>
</reference>
<evidence type="ECO:0000313" key="11">
    <source>
        <dbReference type="Proteomes" id="UP000243819"/>
    </source>
</evidence>
<dbReference type="InterPro" id="IPR037064">
    <property type="entry name" value="Formiminotransferase_N_sf"/>
</dbReference>
<evidence type="ECO:0000256" key="3">
    <source>
        <dbReference type="ARBA" id="ARBA00012252"/>
    </source>
</evidence>
<dbReference type="AlphaFoldDB" id="A0A1I0AWR0"/>
<comment type="subcellular location">
    <subcellularLocation>
        <location evidence="1">Cytoplasm</location>
    </subcellularLocation>
</comment>
<keyword evidence="7" id="KW-0290">Folate-binding</keyword>
<proteinExistence type="predicted"/>
<protein>
    <recommendedName>
        <fullName evidence="3">glutamate formimidoyltransferase</fullName>
        <ecNumber evidence="3">2.1.2.5</ecNumber>
    </recommendedName>
</protein>
<dbReference type="PANTHER" id="PTHR12234:SF8">
    <property type="entry name" value="FORMIMINOTRANSFERASE-CYCLODEAMINASE"/>
    <property type="match status" value="1"/>
</dbReference>
<keyword evidence="5 10" id="KW-0808">Transferase</keyword>
<dbReference type="Proteomes" id="UP000243819">
    <property type="component" value="Unassembled WGS sequence"/>
</dbReference>
<dbReference type="GO" id="GO:0019557">
    <property type="term" value="P:L-histidine catabolic process to glutamate and formate"/>
    <property type="evidence" value="ECO:0007669"/>
    <property type="project" value="UniProtKB-UniPathway"/>
</dbReference>
<dbReference type="InterPro" id="IPR012886">
    <property type="entry name" value="Formiminotransferase_N"/>
</dbReference>
<dbReference type="STRING" id="1120990.SAMN03080614_10287"/>
<dbReference type="InterPro" id="IPR051623">
    <property type="entry name" value="FTCD"/>
</dbReference>
<dbReference type="InterPro" id="IPR022384">
    <property type="entry name" value="FormiminoTrfase_cat_dom_sf"/>
</dbReference>
<dbReference type="InterPro" id="IPR013802">
    <property type="entry name" value="Formiminotransferase_C"/>
</dbReference>